<protein>
    <submittedName>
        <fullName evidence="2">DUF998 domain-containing protein</fullName>
    </submittedName>
</protein>
<organism evidence="2 3">
    <name type="scientific">Spirosoma flavum</name>
    <dbReference type="NCBI Taxonomy" id="2048557"/>
    <lineage>
        <taxon>Bacteria</taxon>
        <taxon>Pseudomonadati</taxon>
        <taxon>Bacteroidota</taxon>
        <taxon>Cytophagia</taxon>
        <taxon>Cytophagales</taxon>
        <taxon>Cytophagaceae</taxon>
        <taxon>Spirosoma</taxon>
    </lineage>
</organism>
<sequence length="177" mass="18687">MTFGLALFSALLLLTGISYFGWRKPAYSHWHDTISELGEVGSPRSRAVSYGLFLPVGLLLGLVATLADTTALAGLAGCVGTGYVMAAFFPCDVGSPVSGSVRQQIHNVGGAVEYLGSAYWLTQLSPQPLGIDYTLYSIVAGSLIAGSILLSIPGLLLRGLIQRMMEGIVFSFLLLTI</sequence>
<feature type="transmembrane region" description="Helical" evidence="1">
    <location>
        <begin position="71"/>
        <end position="89"/>
    </location>
</feature>
<dbReference type="Proteomes" id="UP001597512">
    <property type="component" value="Unassembled WGS sequence"/>
</dbReference>
<keyword evidence="1" id="KW-0812">Transmembrane</keyword>
<dbReference type="EMBL" id="JBHUOM010000042">
    <property type="protein sequence ID" value="MFD2937686.1"/>
    <property type="molecule type" value="Genomic_DNA"/>
</dbReference>
<reference evidence="3" key="1">
    <citation type="journal article" date="2019" name="Int. J. Syst. Evol. Microbiol.">
        <title>The Global Catalogue of Microorganisms (GCM) 10K type strain sequencing project: providing services to taxonomists for standard genome sequencing and annotation.</title>
        <authorList>
            <consortium name="The Broad Institute Genomics Platform"/>
            <consortium name="The Broad Institute Genome Sequencing Center for Infectious Disease"/>
            <person name="Wu L."/>
            <person name="Ma J."/>
        </authorList>
    </citation>
    <scope>NUCLEOTIDE SEQUENCE [LARGE SCALE GENOMIC DNA]</scope>
    <source>
        <strain evidence="3">KCTC 52490</strain>
    </source>
</reference>
<evidence type="ECO:0000313" key="2">
    <source>
        <dbReference type="EMBL" id="MFD2937686.1"/>
    </source>
</evidence>
<keyword evidence="1" id="KW-1133">Transmembrane helix</keyword>
<name>A0ABW6AQE3_9BACT</name>
<accession>A0ABW6AQE3</accession>
<gene>
    <name evidence="2" type="ORF">ACFS25_28210</name>
</gene>
<dbReference type="RefSeq" id="WP_381507999.1">
    <property type="nucleotide sequence ID" value="NZ_JBHUOM010000042.1"/>
</dbReference>
<keyword evidence="1" id="KW-0472">Membrane</keyword>
<evidence type="ECO:0000256" key="1">
    <source>
        <dbReference type="SAM" id="Phobius"/>
    </source>
</evidence>
<feature type="transmembrane region" description="Helical" evidence="1">
    <location>
        <begin position="47"/>
        <end position="64"/>
    </location>
</feature>
<keyword evidence="3" id="KW-1185">Reference proteome</keyword>
<dbReference type="InterPro" id="IPR009339">
    <property type="entry name" value="DUF998"/>
</dbReference>
<dbReference type="Pfam" id="PF06197">
    <property type="entry name" value="DUF998"/>
    <property type="match status" value="1"/>
</dbReference>
<evidence type="ECO:0000313" key="3">
    <source>
        <dbReference type="Proteomes" id="UP001597512"/>
    </source>
</evidence>
<comment type="caution">
    <text evidence="2">The sequence shown here is derived from an EMBL/GenBank/DDBJ whole genome shotgun (WGS) entry which is preliminary data.</text>
</comment>
<feature type="transmembrane region" description="Helical" evidence="1">
    <location>
        <begin position="133"/>
        <end position="157"/>
    </location>
</feature>
<proteinExistence type="predicted"/>